<name>A0A285TDH4_9BACL</name>
<reference evidence="3" key="1">
    <citation type="submission" date="2017-08" db="EMBL/GenBank/DDBJ databases">
        <authorList>
            <person name="Varghese N."/>
            <person name="Submissions S."/>
        </authorList>
    </citation>
    <scope>NUCLEOTIDE SEQUENCE [LARGE SCALE GENOMIC DNA]</scope>
    <source>
        <strain evidence="3">JC22</strain>
    </source>
</reference>
<gene>
    <name evidence="2" type="ORF">SAMN05880501_111114</name>
</gene>
<feature type="transmembrane region" description="Helical" evidence="1">
    <location>
        <begin position="53"/>
        <end position="77"/>
    </location>
</feature>
<organism evidence="2 3">
    <name type="scientific">Ureibacillus xyleni</name>
    <dbReference type="NCBI Taxonomy" id="614648"/>
    <lineage>
        <taxon>Bacteria</taxon>
        <taxon>Bacillati</taxon>
        <taxon>Bacillota</taxon>
        <taxon>Bacilli</taxon>
        <taxon>Bacillales</taxon>
        <taxon>Caryophanaceae</taxon>
        <taxon>Ureibacillus</taxon>
    </lineage>
</organism>
<keyword evidence="1" id="KW-0472">Membrane</keyword>
<dbReference type="Proteomes" id="UP000219636">
    <property type="component" value="Unassembled WGS sequence"/>
</dbReference>
<dbReference type="Pfam" id="PF10966">
    <property type="entry name" value="DUF2768"/>
    <property type="match status" value="1"/>
</dbReference>
<evidence type="ECO:0000313" key="2">
    <source>
        <dbReference type="EMBL" id="SOC20133.1"/>
    </source>
</evidence>
<protein>
    <submittedName>
        <fullName evidence="2">Uncharacterized protein DUF2768</fullName>
    </submittedName>
</protein>
<sequence>MDYLMLASARGPLASMHALDVMWVSFYSIGAMLISVLIVSAARKWVKSGLLSFIIRLFAFGLFSVGTILMLLVVLTWPN</sequence>
<dbReference type="AlphaFoldDB" id="A0A285TDH4"/>
<dbReference type="InterPro" id="IPR020076">
    <property type="entry name" value="DUF2768"/>
</dbReference>
<dbReference type="RefSeq" id="WP_097074480.1">
    <property type="nucleotide sequence ID" value="NZ_OBMQ01000011.1"/>
</dbReference>
<evidence type="ECO:0000256" key="1">
    <source>
        <dbReference type="SAM" id="Phobius"/>
    </source>
</evidence>
<keyword evidence="1" id="KW-1133">Transmembrane helix</keyword>
<accession>A0A285TDH4</accession>
<keyword evidence="1" id="KW-0812">Transmembrane</keyword>
<dbReference type="EMBL" id="OBMQ01000011">
    <property type="protein sequence ID" value="SOC20133.1"/>
    <property type="molecule type" value="Genomic_DNA"/>
</dbReference>
<proteinExistence type="predicted"/>
<feature type="transmembrane region" description="Helical" evidence="1">
    <location>
        <begin position="20"/>
        <end position="41"/>
    </location>
</feature>
<evidence type="ECO:0000313" key="3">
    <source>
        <dbReference type="Proteomes" id="UP000219636"/>
    </source>
</evidence>
<keyword evidence="3" id="KW-1185">Reference proteome</keyword>
<dbReference type="OrthoDB" id="2476435at2"/>